<keyword evidence="4" id="KW-1185">Reference proteome</keyword>
<keyword evidence="1" id="KW-0597">Phosphoprotein</keyword>
<sequence length="148" mass="16696">MGIITPIMPIEVLLVEDNPGDAQLTRIALEESKISIHLNVVEDGVEAMAFLRKQEKYVKAAHPDIVLLDLNLPRKDGREVLAEIKGDENLKRIPVVILTTSQAEEDILKAYNLCANCYITKPVDFDQFVKIVQSIENFWFAIVKLPPE</sequence>
<evidence type="ECO:0000259" key="2">
    <source>
        <dbReference type="PROSITE" id="PS50110"/>
    </source>
</evidence>
<name>A0A2R5FGT1_NOSCO</name>
<reference evidence="3 4" key="1">
    <citation type="submission" date="2017-06" db="EMBL/GenBank/DDBJ databases">
        <title>Genome sequencing of cyanobaciteial culture collection at National Institute for Environmental Studies (NIES).</title>
        <authorList>
            <person name="Hirose Y."/>
            <person name="Shimura Y."/>
            <person name="Fujisawa T."/>
            <person name="Nakamura Y."/>
            <person name="Kawachi M."/>
        </authorList>
    </citation>
    <scope>NUCLEOTIDE SEQUENCE [LARGE SCALE GENOMIC DNA]</scope>
    <source>
        <strain evidence="3 4">NIES-4072</strain>
    </source>
</reference>
<feature type="modified residue" description="4-aspartylphosphate" evidence="1">
    <location>
        <position position="69"/>
    </location>
</feature>
<dbReference type="PANTHER" id="PTHR44520:SF2">
    <property type="entry name" value="RESPONSE REGULATOR RCP1"/>
    <property type="match status" value="1"/>
</dbReference>
<proteinExistence type="predicted"/>
<dbReference type="SUPFAM" id="SSF52172">
    <property type="entry name" value="CheY-like"/>
    <property type="match status" value="1"/>
</dbReference>
<dbReference type="InterPro" id="IPR011006">
    <property type="entry name" value="CheY-like_superfamily"/>
</dbReference>
<dbReference type="AlphaFoldDB" id="A0A2R5FGT1"/>
<dbReference type="PANTHER" id="PTHR44520">
    <property type="entry name" value="RESPONSE REGULATOR RCP1-RELATED"/>
    <property type="match status" value="1"/>
</dbReference>
<dbReference type="CDD" id="cd17557">
    <property type="entry name" value="REC_Rcp-like"/>
    <property type="match status" value="1"/>
</dbReference>
<evidence type="ECO:0000256" key="1">
    <source>
        <dbReference type="PROSITE-ProRule" id="PRU00169"/>
    </source>
</evidence>
<dbReference type="InterPro" id="IPR001789">
    <property type="entry name" value="Sig_transdc_resp-reg_receiver"/>
</dbReference>
<dbReference type="InterPro" id="IPR052893">
    <property type="entry name" value="TCS_response_regulator"/>
</dbReference>
<dbReference type="PROSITE" id="PS50110">
    <property type="entry name" value="RESPONSE_REGULATORY"/>
    <property type="match status" value="1"/>
</dbReference>
<dbReference type="Gene3D" id="3.40.50.2300">
    <property type="match status" value="1"/>
</dbReference>
<protein>
    <submittedName>
        <fullName evidence="3">Response regulator receiver protein</fullName>
    </submittedName>
</protein>
<dbReference type="EMBL" id="BDUD01000001">
    <property type="protein sequence ID" value="GBG17039.1"/>
    <property type="molecule type" value="Genomic_DNA"/>
</dbReference>
<gene>
    <name evidence="3" type="ORF">NIES4072_06870</name>
</gene>
<dbReference type="SMART" id="SM00448">
    <property type="entry name" value="REC"/>
    <property type="match status" value="1"/>
</dbReference>
<comment type="caution">
    <text evidence="3">The sequence shown here is derived from an EMBL/GenBank/DDBJ whole genome shotgun (WGS) entry which is preliminary data.</text>
</comment>
<dbReference type="GO" id="GO:0000160">
    <property type="term" value="P:phosphorelay signal transduction system"/>
    <property type="evidence" value="ECO:0007669"/>
    <property type="project" value="InterPro"/>
</dbReference>
<dbReference type="Pfam" id="PF00072">
    <property type="entry name" value="Response_reg"/>
    <property type="match status" value="1"/>
</dbReference>
<organism evidence="3 4">
    <name type="scientific">Nostoc commune NIES-4072</name>
    <dbReference type="NCBI Taxonomy" id="2005467"/>
    <lineage>
        <taxon>Bacteria</taxon>
        <taxon>Bacillati</taxon>
        <taxon>Cyanobacteriota</taxon>
        <taxon>Cyanophyceae</taxon>
        <taxon>Nostocales</taxon>
        <taxon>Nostocaceae</taxon>
        <taxon>Nostoc</taxon>
    </lineage>
</organism>
<dbReference type="Proteomes" id="UP000245124">
    <property type="component" value="Unassembled WGS sequence"/>
</dbReference>
<evidence type="ECO:0000313" key="3">
    <source>
        <dbReference type="EMBL" id="GBG17039.1"/>
    </source>
</evidence>
<evidence type="ECO:0000313" key="4">
    <source>
        <dbReference type="Proteomes" id="UP000245124"/>
    </source>
</evidence>
<accession>A0A2R5FGT1</accession>
<feature type="domain" description="Response regulatory" evidence="2">
    <location>
        <begin position="11"/>
        <end position="136"/>
    </location>
</feature>